<keyword evidence="1" id="KW-1133">Transmembrane helix</keyword>
<sequence length="134" mass="15803">MLFYKSDTYIYVSMYSITQGDAMSHLWTDIYRFVVGALGTVSFMLLVKYMWMFIEKWQLLHDALIWLGKNTLFIYFIQGLVFAVLARVTMPYMGVWQPCATFIFVMAASACFVMLVRRSLFVGRLFFGKDYRDR</sequence>
<proteinExistence type="predicted"/>
<evidence type="ECO:0000313" key="2">
    <source>
        <dbReference type="EMBL" id="RHK49450.1"/>
    </source>
</evidence>
<protein>
    <submittedName>
        <fullName evidence="2">Uncharacterized protein</fullName>
    </submittedName>
</protein>
<accession>A0A3R6ISR9</accession>
<evidence type="ECO:0000256" key="1">
    <source>
        <dbReference type="SAM" id="Phobius"/>
    </source>
</evidence>
<dbReference type="AlphaFoldDB" id="A0A3R6ISR9"/>
<feature type="transmembrane region" description="Helical" evidence="1">
    <location>
        <begin position="95"/>
        <end position="116"/>
    </location>
</feature>
<keyword evidence="3" id="KW-1185">Reference proteome</keyword>
<keyword evidence="1" id="KW-0472">Membrane</keyword>
<reference evidence="2 3" key="1">
    <citation type="submission" date="2018-08" db="EMBL/GenBank/DDBJ databases">
        <title>A genome reference for cultivated species of the human gut microbiota.</title>
        <authorList>
            <person name="Zou Y."/>
            <person name="Xue W."/>
            <person name="Luo G."/>
        </authorList>
    </citation>
    <scope>NUCLEOTIDE SEQUENCE [LARGE SCALE GENOMIC DNA]</scope>
    <source>
        <strain evidence="2 3">AF42-9</strain>
    </source>
</reference>
<keyword evidence="1" id="KW-0812">Transmembrane</keyword>
<organism evidence="2 3">
    <name type="scientific">Leyella stercorea</name>
    <dbReference type="NCBI Taxonomy" id="363265"/>
    <lineage>
        <taxon>Bacteria</taxon>
        <taxon>Pseudomonadati</taxon>
        <taxon>Bacteroidota</taxon>
        <taxon>Bacteroidia</taxon>
        <taxon>Bacteroidales</taxon>
        <taxon>Prevotellaceae</taxon>
        <taxon>Leyella</taxon>
    </lineage>
</organism>
<name>A0A3R6ISR9_9BACT</name>
<dbReference type="Proteomes" id="UP000286598">
    <property type="component" value="Unassembled WGS sequence"/>
</dbReference>
<feature type="transmembrane region" description="Helical" evidence="1">
    <location>
        <begin position="72"/>
        <end position="89"/>
    </location>
</feature>
<feature type="transmembrane region" description="Helical" evidence="1">
    <location>
        <begin position="30"/>
        <end position="51"/>
    </location>
</feature>
<evidence type="ECO:0000313" key="3">
    <source>
        <dbReference type="Proteomes" id="UP000286598"/>
    </source>
</evidence>
<dbReference type="EMBL" id="QRNO01000043">
    <property type="protein sequence ID" value="RHK49450.1"/>
    <property type="molecule type" value="Genomic_DNA"/>
</dbReference>
<comment type="caution">
    <text evidence="2">The sequence shown here is derived from an EMBL/GenBank/DDBJ whole genome shotgun (WGS) entry which is preliminary data.</text>
</comment>
<gene>
    <name evidence="2" type="ORF">DW060_08920</name>
</gene>